<comment type="similarity">
    <text evidence="1">Belongs to the thioredoxin family. DsbA subfamily.</text>
</comment>
<dbReference type="Pfam" id="PF01323">
    <property type="entry name" value="DSBA"/>
    <property type="match status" value="1"/>
</dbReference>
<keyword evidence="4" id="KW-0676">Redox-active center</keyword>
<evidence type="ECO:0000256" key="6">
    <source>
        <dbReference type="PIRSR" id="PIRSR001488-1"/>
    </source>
</evidence>
<evidence type="ECO:0000256" key="7">
    <source>
        <dbReference type="SAM" id="SignalP"/>
    </source>
</evidence>
<dbReference type="InterPro" id="IPR050824">
    <property type="entry name" value="Thiol_disulfide_DsbA"/>
</dbReference>
<evidence type="ECO:0000313" key="9">
    <source>
        <dbReference type="EMBL" id="TCN82596.1"/>
    </source>
</evidence>
<dbReference type="GO" id="GO:0016491">
    <property type="term" value="F:oxidoreductase activity"/>
    <property type="evidence" value="ECO:0007669"/>
    <property type="project" value="InterPro"/>
</dbReference>
<evidence type="ECO:0000259" key="8">
    <source>
        <dbReference type="Pfam" id="PF01323"/>
    </source>
</evidence>
<gene>
    <name evidence="9" type="ORF">EDC91_11864</name>
</gene>
<keyword evidence="2 7" id="KW-0732">Signal</keyword>
<dbReference type="Proteomes" id="UP000294832">
    <property type="component" value="Unassembled WGS sequence"/>
</dbReference>
<dbReference type="PIRSF" id="PIRSF001488">
    <property type="entry name" value="Tdi_protein"/>
    <property type="match status" value="1"/>
</dbReference>
<evidence type="ECO:0000256" key="3">
    <source>
        <dbReference type="ARBA" id="ARBA00023157"/>
    </source>
</evidence>
<comment type="subcellular location">
    <subcellularLocation>
        <location evidence="5">Periplasm</location>
    </subcellularLocation>
</comment>
<feature type="domain" description="DSBA-like thioredoxin" evidence="8">
    <location>
        <begin position="98"/>
        <end position="189"/>
    </location>
</feature>
<keyword evidence="5" id="KW-0574">Periplasm</keyword>
<dbReference type="InterPro" id="IPR023205">
    <property type="entry name" value="DsbA/DsbL"/>
</dbReference>
<feature type="disulfide bond" description="Redox-active" evidence="6">
    <location>
        <begin position="60"/>
        <end position="63"/>
    </location>
</feature>
<evidence type="ECO:0000313" key="10">
    <source>
        <dbReference type="Proteomes" id="UP000294832"/>
    </source>
</evidence>
<organism evidence="9 10">
    <name type="scientific">Shewanella fodinae</name>
    <dbReference type="NCBI Taxonomy" id="552357"/>
    <lineage>
        <taxon>Bacteria</taxon>
        <taxon>Pseudomonadati</taxon>
        <taxon>Pseudomonadota</taxon>
        <taxon>Gammaproteobacteria</taxon>
        <taxon>Alteromonadales</taxon>
        <taxon>Shewanellaceae</taxon>
        <taxon>Shewanella</taxon>
    </lineage>
</organism>
<dbReference type="InterPro" id="IPR036249">
    <property type="entry name" value="Thioredoxin-like_sf"/>
</dbReference>
<proteinExistence type="inferred from homology"/>
<dbReference type="CDD" id="cd03019">
    <property type="entry name" value="DsbA_DsbA"/>
    <property type="match status" value="1"/>
</dbReference>
<feature type="chain" id="PRO_5020506368" description="Thiol:disulfide interchange protein" evidence="7">
    <location>
        <begin position="25"/>
        <end position="217"/>
    </location>
</feature>
<protein>
    <recommendedName>
        <fullName evidence="5">Thiol:disulfide interchange protein</fullName>
    </recommendedName>
</protein>
<name>A0A4R2F9B7_9GAMM</name>
<dbReference type="OrthoDB" id="9784896at2"/>
<evidence type="ECO:0000256" key="1">
    <source>
        <dbReference type="ARBA" id="ARBA00005791"/>
    </source>
</evidence>
<dbReference type="EMBL" id="SLWF01000018">
    <property type="protein sequence ID" value="TCN82596.1"/>
    <property type="molecule type" value="Genomic_DNA"/>
</dbReference>
<comment type="caution">
    <text evidence="9">The sequence shown here is derived from an EMBL/GenBank/DDBJ whole genome shotgun (WGS) entry which is preliminary data.</text>
</comment>
<keyword evidence="3 5" id="KW-1015">Disulfide bond</keyword>
<keyword evidence="10" id="KW-1185">Reference proteome</keyword>
<dbReference type="AlphaFoldDB" id="A0A4R2F9B7"/>
<dbReference type="PANTHER" id="PTHR35891:SF2">
    <property type="entry name" value="THIOL:DISULFIDE INTERCHANGE PROTEIN DSBA"/>
    <property type="match status" value="1"/>
</dbReference>
<feature type="signal peptide" evidence="7">
    <location>
        <begin position="1"/>
        <end position="24"/>
    </location>
</feature>
<dbReference type="Gene3D" id="3.40.30.10">
    <property type="entry name" value="Glutaredoxin"/>
    <property type="match status" value="1"/>
</dbReference>
<sequence length="217" mass="24419">MKRRLWLLASVLLAGMSVVVGTSAETLQFKEGQDYITVNPAVKVPGVKAPYVIEYLWLGCPHCQAMNPIVEKYEQANPKVTFVRRPAIGRDRWVFDAHVFYALEQSGNSKLVYKIMAFYHDFAASERRLPDRVDLKSFLVEHHIDADKFYRAMDSDATLDKLSLAFKDQDSLGIKGVPAFLVGGKYIVNLTSITHAKDPEAYFAALLDYLLTQAGKN</sequence>
<accession>A0A4R2F9B7</accession>
<reference evidence="9 10" key="1">
    <citation type="submission" date="2019-03" db="EMBL/GenBank/DDBJ databases">
        <title>Freshwater and sediment microbial communities from various areas in North America, analyzing microbe dynamics in response to fracking.</title>
        <authorList>
            <person name="Lamendella R."/>
        </authorList>
    </citation>
    <scope>NUCLEOTIDE SEQUENCE [LARGE SCALE GENOMIC DNA]</scope>
    <source>
        <strain evidence="9 10">74A</strain>
    </source>
</reference>
<evidence type="ECO:0000256" key="2">
    <source>
        <dbReference type="ARBA" id="ARBA00022729"/>
    </source>
</evidence>
<dbReference type="InterPro" id="IPR001853">
    <property type="entry name" value="DSBA-like_thioredoxin_dom"/>
</dbReference>
<dbReference type="PANTHER" id="PTHR35891">
    <property type="entry name" value="THIOL:DISULFIDE INTERCHANGE PROTEIN DSBA"/>
    <property type="match status" value="1"/>
</dbReference>
<dbReference type="RefSeq" id="WP_133039430.1">
    <property type="nucleotide sequence ID" value="NZ_SLWF01000018.1"/>
</dbReference>
<evidence type="ECO:0000256" key="5">
    <source>
        <dbReference type="PIRNR" id="PIRNR001488"/>
    </source>
</evidence>
<evidence type="ECO:0000256" key="4">
    <source>
        <dbReference type="ARBA" id="ARBA00023284"/>
    </source>
</evidence>
<dbReference type="SUPFAM" id="SSF52833">
    <property type="entry name" value="Thioredoxin-like"/>
    <property type="match status" value="1"/>
</dbReference>
<dbReference type="GO" id="GO:0042597">
    <property type="term" value="C:periplasmic space"/>
    <property type="evidence" value="ECO:0007669"/>
    <property type="project" value="UniProtKB-SubCell"/>
</dbReference>